<dbReference type="EMBL" id="HBUF01412125">
    <property type="protein sequence ID" value="CAG6739228.1"/>
    <property type="molecule type" value="Transcribed_RNA"/>
</dbReference>
<sequence length="117" mass="13786">MLSFPFIIFFVLNVLCLFSVLCPLCYLFSFNPFVFVYVVSYFPTLNVILLCISHLMFNVNFFFFFFHVFCVLCVCSYWSVFFVSILIIGPKFLLFFPPFNVFLCSTFYPTPIPVCFP</sequence>
<feature type="transmembrane region" description="Helical" evidence="1">
    <location>
        <begin position="6"/>
        <end position="27"/>
    </location>
</feature>
<name>A0A8D9E3B7_9HEMI</name>
<evidence type="ECO:0000313" key="2">
    <source>
        <dbReference type="EMBL" id="CAG6739228.1"/>
    </source>
</evidence>
<feature type="transmembrane region" description="Helical" evidence="1">
    <location>
        <begin position="34"/>
        <end position="57"/>
    </location>
</feature>
<proteinExistence type="predicted"/>
<reference evidence="2" key="1">
    <citation type="submission" date="2021-05" db="EMBL/GenBank/DDBJ databases">
        <authorList>
            <person name="Alioto T."/>
            <person name="Alioto T."/>
            <person name="Gomez Garrido J."/>
        </authorList>
    </citation>
    <scope>NUCLEOTIDE SEQUENCE</scope>
</reference>
<dbReference type="AlphaFoldDB" id="A0A8D9E3B7"/>
<organism evidence="2">
    <name type="scientific">Cacopsylla melanoneura</name>
    <dbReference type="NCBI Taxonomy" id="428564"/>
    <lineage>
        <taxon>Eukaryota</taxon>
        <taxon>Metazoa</taxon>
        <taxon>Ecdysozoa</taxon>
        <taxon>Arthropoda</taxon>
        <taxon>Hexapoda</taxon>
        <taxon>Insecta</taxon>
        <taxon>Pterygota</taxon>
        <taxon>Neoptera</taxon>
        <taxon>Paraneoptera</taxon>
        <taxon>Hemiptera</taxon>
        <taxon>Sternorrhyncha</taxon>
        <taxon>Psylloidea</taxon>
        <taxon>Psyllidae</taxon>
        <taxon>Psyllinae</taxon>
        <taxon>Cacopsylla</taxon>
    </lineage>
</organism>
<accession>A0A8D9E3B7</accession>
<feature type="transmembrane region" description="Helical" evidence="1">
    <location>
        <begin position="63"/>
        <end position="88"/>
    </location>
</feature>
<keyword evidence="1" id="KW-1133">Transmembrane helix</keyword>
<keyword evidence="1" id="KW-0812">Transmembrane</keyword>
<evidence type="ECO:0000256" key="1">
    <source>
        <dbReference type="SAM" id="Phobius"/>
    </source>
</evidence>
<keyword evidence="1" id="KW-0472">Membrane</keyword>
<protein>
    <submittedName>
        <fullName evidence="2">Uncharacterized protein</fullName>
    </submittedName>
</protein>